<proteinExistence type="inferred from homology"/>
<dbReference type="InterPro" id="IPR003140">
    <property type="entry name" value="PLipase/COase/thioEstase"/>
</dbReference>
<reference evidence="4" key="1">
    <citation type="journal article" date="2019" name="Int. J. Syst. Evol. Microbiol.">
        <title>Halobacteriovorax valvorus sp. nov., a novel prokaryotic predator isolated from coastal seawater of China.</title>
        <authorList>
            <person name="Chen M.-X."/>
        </authorList>
    </citation>
    <scope>NUCLEOTIDE SEQUENCE [LARGE SCALE GENOMIC DNA]</scope>
    <source>
        <strain evidence="4">BL9</strain>
    </source>
</reference>
<sequence>MKTLKHTPILDSFYIPSSDIAPTSAQKVMILMHGLGDSLESYKIFAKEVNVTGLSYLLLNAPKKYYFGYSWYDIPPKDPIPGIENSVSIIKSLIHDLVKQNEQLDYEDIFLAGFSQGGCVSLETAYQLEHKLGGIVLMSPRIYPERLPQGLSKCLRETDIFCAHGTNDPVIDINQTKAGIDHINKLGASSEFYQYEMEHDIDIDEIMQLRLWLNERL</sequence>
<dbReference type="RefSeq" id="WP_114705272.1">
    <property type="nucleotide sequence ID" value="NZ_QDKL01000001.1"/>
</dbReference>
<keyword evidence="4" id="KW-1185">Reference proteome</keyword>
<protein>
    <recommendedName>
        <fullName evidence="2">Phospholipase/carboxylesterase/thioesterase domain-containing protein</fullName>
    </recommendedName>
</protein>
<comment type="similarity">
    <text evidence="1">Belongs to the AB hydrolase superfamily. AB hydrolase 2 family.</text>
</comment>
<evidence type="ECO:0000256" key="1">
    <source>
        <dbReference type="ARBA" id="ARBA00006499"/>
    </source>
</evidence>
<dbReference type="Gene3D" id="3.40.50.1820">
    <property type="entry name" value="alpha/beta hydrolase"/>
    <property type="match status" value="1"/>
</dbReference>
<evidence type="ECO:0000259" key="2">
    <source>
        <dbReference type="Pfam" id="PF02230"/>
    </source>
</evidence>
<evidence type="ECO:0000313" key="3">
    <source>
        <dbReference type="EMBL" id="RZF22327.1"/>
    </source>
</evidence>
<feature type="domain" description="Phospholipase/carboxylesterase/thioesterase" evidence="2">
    <location>
        <begin position="24"/>
        <end position="214"/>
    </location>
</feature>
<dbReference type="PANTHER" id="PTHR10655">
    <property type="entry name" value="LYSOPHOSPHOLIPASE-RELATED"/>
    <property type="match status" value="1"/>
</dbReference>
<dbReference type="EMBL" id="QDKL01000001">
    <property type="protein sequence ID" value="RZF22327.1"/>
    <property type="molecule type" value="Genomic_DNA"/>
</dbReference>
<gene>
    <name evidence="3" type="ORF">DAY19_00745</name>
</gene>
<dbReference type="Proteomes" id="UP000443582">
    <property type="component" value="Unassembled WGS sequence"/>
</dbReference>
<dbReference type="InterPro" id="IPR029058">
    <property type="entry name" value="AB_hydrolase_fold"/>
</dbReference>
<dbReference type="Pfam" id="PF02230">
    <property type="entry name" value="Abhydrolase_2"/>
    <property type="match status" value="1"/>
</dbReference>
<dbReference type="InterPro" id="IPR050565">
    <property type="entry name" value="LYPA1-2/EST-like"/>
</dbReference>
<comment type="caution">
    <text evidence="3">The sequence shown here is derived from an EMBL/GenBank/DDBJ whole genome shotgun (WGS) entry which is preliminary data.</text>
</comment>
<dbReference type="PANTHER" id="PTHR10655:SF67">
    <property type="entry name" value="PHOSPHOLIPASE_CARBOXYLESTERASE SUPERFAMILY (AFU_ORTHOLOGUE AFUA_5G09340)"/>
    <property type="match status" value="1"/>
</dbReference>
<organism evidence="3 4">
    <name type="scientific">Halobacteriovorax vibrionivorans</name>
    <dbReference type="NCBI Taxonomy" id="2152716"/>
    <lineage>
        <taxon>Bacteria</taxon>
        <taxon>Pseudomonadati</taxon>
        <taxon>Bdellovibrionota</taxon>
        <taxon>Bacteriovoracia</taxon>
        <taxon>Bacteriovoracales</taxon>
        <taxon>Halobacteriovoraceae</taxon>
        <taxon>Halobacteriovorax</taxon>
    </lineage>
</organism>
<name>A0ABY0IM58_9BACT</name>
<dbReference type="SUPFAM" id="SSF53474">
    <property type="entry name" value="alpha/beta-Hydrolases"/>
    <property type="match status" value="1"/>
</dbReference>
<evidence type="ECO:0000313" key="4">
    <source>
        <dbReference type="Proteomes" id="UP000443582"/>
    </source>
</evidence>
<accession>A0ABY0IM58</accession>